<evidence type="ECO:0000313" key="2">
    <source>
        <dbReference type="Proteomes" id="UP000805193"/>
    </source>
</evidence>
<accession>A0AC60PV05</accession>
<protein>
    <submittedName>
        <fullName evidence="1">Uncharacterized protein</fullName>
    </submittedName>
</protein>
<reference evidence="1 2" key="1">
    <citation type="journal article" date="2020" name="Cell">
        <title>Large-Scale Comparative Analyses of Tick Genomes Elucidate Their Genetic Diversity and Vector Capacities.</title>
        <authorList>
            <consortium name="Tick Genome and Microbiome Consortium (TIGMIC)"/>
            <person name="Jia N."/>
            <person name="Wang J."/>
            <person name="Shi W."/>
            <person name="Du L."/>
            <person name="Sun Y."/>
            <person name="Zhan W."/>
            <person name="Jiang J.F."/>
            <person name="Wang Q."/>
            <person name="Zhang B."/>
            <person name="Ji P."/>
            <person name="Bell-Sakyi L."/>
            <person name="Cui X.M."/>
            <person name="Yuan T.T."/>
            <person name="Jiang B.G."/>
            <person name="Yang W.F."/>
            <person name="Lam T.T."/>
            <person name="Chang Q.C."/>
            <person name="Ding S.J."/>
            <person name="Wang X.J."/>
            <person name="Zhu J.G."/>
            <person name="Ruan X.D."/>
            <person name="Zhao L."/>
            <person name="Wei J.T."/>
            <person name="Ye R.Z."/>
            <person name="Que T.C."/>
            <person name="Du C.H."/>
            <person name="Zhou Y.H."/>
            <person name="Cheng J.X."/>
            <person name="Dai P.F."/>
            <person name="Guo W.B."/>
            <person name="Han X.H."/>
            <person name="Huang E.J."/>
            <person name="Li L.F."/>
            <person name="Wei W."/>
            <person name="Gao Y.C."/>
            <person name="Liu J.Z."/>
            <person name="Shao H.Z."/>
            <person name="Wang X."/>
            <person name="Wang C.C."/>
            <person name="Yang T.C."/>
            <person name="Huo Q.B."/>
            <person name="Li W."/>
            <person name="Chen H.Y."/>
            <person name="Chen S.E."/>
            <person name="Zhou L.G."/>
            <person name="Ni X.B."/>
            <person name="Tian J.H."/>
            <person name="Sheng Y."/>
            <person name="Liu T."/>
            <person name="Pan Y.S."/>
            <person name="Xia L.Y."/>
            <person name="Li J."/>
            <person name="Zhao F."/>
            <person name="Cao W.C."/>
        </authorList>
    </citation>
    <scope>NUCLEOTIDE SEQUENCE [LARGE SCALE GENOMIC DNA]</scope>
    <source>
        <strain evidence="1">Iper-2018</strain>
    </source>
</reference>
<keyword evidence="2" id="KW-1185">Reference proteome</keyword>
<sequence length="292" mass="31224">MFNASEFTTHSWGEALRCCRTKPRKVPRCRTNERSDAKFFRNTDRHSLGTPLGSRCRSFTPVVDSSWADLRRNEHGDARRVVESAHGHSQGGCGRPAARGTLATEVEGAPRGRQQVTSVTKPASGSVVQLGAWVKSDDSRTTAAILPRPEVSLPRLLLLAAVGVPAAPADLRAKGVIASGVIAGRTSSRRYPSPQEFGARALGSRTSTGLPDHTAVHSEGRPDSLSSDLAVSPKSGRRAEECERAGQQGGALSATRYETSQLEARQLRPARPAFSGEGNQWLPDPLPLAFSG</sequence>
<evidence type="ECO:0000313" key="1">
    <source>
        <dbReference type="EMBL" id="KAG0425026.1"/>
    </source>
</evidence>
<proteinExistence type="predicted"/>
<gene>
    <name evidence="1" type="ORF">HPB47_027783</name>
</gene>
<dbReference type="EMBL" id="JABSTQ010009901">
    <property type="protein sequence ID" value="KAG0425026.1"/>
    <property type="molecule type" value="Genomic_DNA"/>
</dbReference>
<organism evidence="1 2">
    <name type="scientific">Ixodes persulcatus</name>
    <name type="common">Taiga tick</name>
    <dbReference type="NCBI Taxonomy" id="34615"/>
    <lineage>
        <taxon>Eukaryota</taxon>
        <taxon>Metazoa</taxon>
        <taxon>Ecdysozoa</taxon>
        <taxon>Arthropoda</taxon>
        <taxon>Chelicerata</taxon>
        <taxon>Arachnida</taxon>
        <taxon>Acari</taxon>
        <taxon>Parasitiformes</taxon>
        <taxon>Ixodida</taxon>
        <taxon>Ixodoidea</taxon>
        <taxon>Ixodidae</taxon>
        <taxon>Ixodinae</taxon>
        <taxon>Ixodes</taxon>
    </lineage>
</organism>
<comment type="caution">
    <text evidence="1">The sequence shown here is derived from an EMBL/GenBank/DDBJ whole genome shotgun (WGS) entry which is preliminary data.</text>
</comment>
<dbReference type="Proteomes" id="UP000805193">
    <property type="component" value="Unassembled WGS sequence"/>
</dbReference>
<name>A0AC60PV05_IXOPE</name>